<comment type="caution">
    <text evidence="1">The sequence shown here is derived from an EMBL/GenBank/DDBJ whole genome shotgun (WGS) entry which is preliminary data.</text>
</comment>
<dbReference type="SUPFAM" id="SSF52540">
    <property type="entry name" value="P-loop containing nucleoside triphosphate hydrolases"/>
    <property type="match status" value="1"/>
</dbReference>
<evidence type="ECO:0000313" key="1">
    <source>
        <dbReference type="EMBL" id="CAF4562389.1"/>
    </source>
</evidence>
<organism evidence="1 2">
    <name type="scientific">Rotaria socialis</name>
    <dbReference type="NCBI Taxonomy" id="392032"/>
    <lineage>
        <taxon>Eukaryota</taxon>
        <taxon>Metazoa</taxon>
        <taxon>Spiralia</taxon>
        <taxon>Gnathifera</taxon>
        <taxon>Rotifera</taxon>
        <taxon>Eurotatoria</taxon>
        <taxon>Bdelloidea</taxon>
        <taxon>Philodinida</taxon>
        <taxon>Philodinidae</taxon>
        <taxon>Rotaria</taxon>
    </lineage>
</organism>
<dbReference type="InterPro" id="IPR027417">
    <property type="entry name" value="P-loop_NTPase"/>
</dbReference>
<sequence length="668" mass="77501">MSIEMDNFDLIKIQKDGGVLITFRFQDSNSVDDIDFALRNVLSIQKNLSYSLSYKNKDTGQDIYIVANGSMLRQCLKENINQLDLFVTPRTPASLSSSPSNSNSQERDNLVQRWPELMKNIDRRIQRWTSRSVLDACSADQCNDTPLARCFSTFFDAFKLIGNDQCDEILATYLTEIQSCNYFDDTEKYLENLEIPQSVGEVYEYFKNELISFKKTFTDLRHGSDEKRKTATYLYQSLCNTIIFHFYESKLEKFPVELDINAPSWIFSPFENKIDFESFIIPDMSHELFIPLDLEFSRLRKYLQELHKNGIILFSSNQIKSFDDNTRLCYYSSDDPSRMSHNQVRQTLMGVSSSLLISAGENLDENENEWQILMRISGCQWIHEITKVKTLQERDTLWNRIFTSEPLKNVPEDHRWNWIGIMRLCSHLSLMRDILLRKPPKVVITGKSTLFTYLAGRNLEELRSIDAFNTRMSLQCPALIHFNDESILTTDIVDNPGQDDATGQAKTLLDMTLISASLFIVVTTLTDVNQSHTIQLIDRLLRETQINILILINQIDIRLFEERGFDWENDEETVAHTKIETSSSFSAFDTLKILIERPINELTSDQAQISNRVTIEPIILKKLKPGKESDLLREFSRIEEHFRSQVSKSNVKTWIIENLTESSNLFFQ</sequence>
<dbReference type="EMBL" id="CAJOBR010000940">
    <property type="protein sequence ID" value="CAF4562389.1"/>
    <property type="molecule type" value="Genomic_DNA"/>
</dbReference>
<gene>
    <name evidence="1" type="ORF">QYT958_LOCUS9070</name>
</gene>
<protein>
    <submittedName>
        <fullName evidence="1">Uncharacterized protein</fullName>
    </submittedName>
</protein>
<reference evidence="1" key="1">
    <citation type="submission" date="2021-02" db="EMBL/GenBank/DDBJ databases">
        <authorList>
            <person name="Nowell W R."/>
        </authorList>
    </citation>
    <scope>NUCLEOTIDE SEQUENCE</scope>
</reference>
<proteinExistence type="predicted"/>
<dbReference type="AlphaFoldDB" id="A0A820ZN59"/>
<evidence type="ECO:0000313" key="2">
    <source>
        <dbReference type="Proteomes" id="UP000663848"/>
    </source>
</evidence>
<dbReference type="Gene3D" id="3.40.50.300">
    <property type="entry name" value="P-loop containing nucleotide triphosphate hydrolases"/>
    <property type="match status" value="1"/>
</dbReference>
<accession>A0A820ZN59</accession>
<dbReference type="Proteomes" id="UP000663848">
    <property type="component" value="Unassembled WGS sequence"/>
</dbReference>
<name>A0A820ZN59_9BILA</name>